<comment type="caution">
    <text evidence="6">The sequence shown here is derived from an EMBL/GenBank/DDBJ whole genome shotgun (WGS) entry which is preliminary data.</text>
</comment>
<comment type="pathway">
    <text evidence="1">Cofactor biosynthesis; adenosylcobalamin biosynthesis.</text>
</comment>
<reference evidence="6" key="1">
    <citation type="submission" date="2020-12" db="EMBL/GenBank/DDBJ databases">
        <title>Oil enriched cultivation method for isolating marine PHA-producing bacteria.</title>
        <authorList>
            <person name="Zheng W."/>
            <person name="Yu S."/>
            <person name="Huang Y."/>
        </authorList>
    </citation>
    <scope>NUCLEOTIDE SEQUENCE</scope>
    <source>
        <strain evidence="6">SY-2-12</strain>
    </source>
</reference>
<name>A0A939J1S3_9HYPH</name>
<dbReference type="PANTHER" id="PTHR43588">
    <property type="entry name" value="COBALT-PRECORRIN-8 METHYLMUTASE"/>
    <property type="match status" value="1"/>
</dbReference>
<dbReference type="NCBIfam" id="NF006136">
    <property type="entry name" value="PRK08285.1"/>
    <property type="match status" value="1"/>
</dbReference>
<evidence type="ECO:0000313" key="6">
    <source>
        <dbReference type="EMBL" id="MBN9668772.1"/>
    </source>
</evidence>
<dbReference type="RefSeq" id="WP_207140720.1">
    <property type="nucleotide sequence ID" value="NZ_JAEKJZ010000001.1"/>
</dbReference>
<dbReference type="EMBL" id="JAEKJZ010000001">
    <property type="protein sequence ID" value="MBN9668772.1"/>
    <property type="molecule type" value="Genomic_DNA"/>
</dbReference>
<keyword evidence="3" id="KW-0169">Cobalamin biosynthesis</keyword>
<gene>
    <name evidence="6" type="ORF">JF539_00390</name>
</gene>
<evidence type="ECO:0000256" key="4">
    <source>
        <dbReference type="ARBA" id="ARBA00023235"/>
    </source>
</evidence>
<evidence type="ECO:0000256" key="2">
    <source>
        <dbReference type="ARBA" id="ARBA00009774"/>
    </source>
</evidence>
<dbReference type="AlphaFoldDB" id="A0A939J1S3"/>
<dbReference type="Gene3D" id="3.40.50.10230">
    <property type="entry name" value="Cobalamin biosynthesis CobH/CbiC, precorrin-8X methylmutase"/>
    <property type="match status" value="1"/>
</dbReference>
<protein>
    <submittedName>
        <fullName evidence="6">Precorrin-8X methylmutase</fullName>
        <ecNumber evidence="6">5.4.99.61</ecNumber>
    </submittedName>
</protein>
<evidence type="ECO:0000256" key="3">
    <source>
        <dbReference type="ARBA" id="ARBA00022573"/>
    </source>
</evidence>
<evidence type="ECO:0000313" key="7">
    <source>
        <dbReference type="Proteomes" id="UP000664096"/>
    </source>
</evidence>
<evidence type="ECO:0000256" key="1">
    <source>
        <dbReference type="ARBA" id="ARBA00004953"/>
    </source>
</evidence>
<dbReference type="GO" id="GO:0009236">
    <property type="term" value="P:cobalamin biosynthetic process"/>
    <property type="evidence" value="ECO:0007669"/>
    <property type="project" value="UniProtKB-KW"/>
</dbReference>
<dbReference type="InterPro" id="IPR003722">
    <property type="entry name" value="Cbl_synth_CobH/CbiC"/>
</dbReference>
<dbReference type="GO" id="GO:0016993">
    <property type="term" value="F:precorrin-8X methylmutase activity"/>
    <property type="evidence" value="ECO:0007669"/>
    <property type="project" value="UniProtKB-EC"/>
</dbReference>
<dbReference type="SUPFAM" id="SSF63965">
    <property type="entry name" value="Precorrin-8X methylmutase CbiC/CobH"/>
    <property type="match status" value="1"/>
</dbReference>
<dbReference type="Pfam" id="PF02570">
    <property type="entry name" value="CbiC"/>
    <property type="match status" value="1"/>
</dbReference>
<organism evidence="6 7">
    <name type="scientific">Roseibium aggregatum</name>
    <dbReference type="NCBI Taxonomy" id="187304"/>
    <lineage>
        <taxon>Bacteria</taxon>
        <taxon>Pseudomonadati</taxon>
        <taxon>Pseudomonadota</taxon>
        <taxon>Alphaproteobacteria</taxon>
        <taxon>Hyphomicrobiales</taxon>
        <taxon>Stappiaceae</taxon>
        <taxon>Roseibium</taxon>
    </lineage>
</organism>
<sequence>MDPAYSYEKDPAAIYRRSFAIVREEANLDRLPDNLKPVAIRLIHACGMTDLPQDLVWSDDLGEAARTAFARPATVLCDVEMVAHGIISSRLPDRSKVVCTLNDPSVPDLAARLGTTRSAAALELWRDHLEGAVVAIGNAPTALFHLLETIASGGPKPALVLGFPVGFVGAAESKEALSANLYGVPFLAVTGRRGGSAMAAAAVNALAAGLPEENHHGG</sequence>
<dbReference type="EC" id="5.4.99.61" evidence="6"/>
<dbReference type="Proteomes" id="UP000664096">
    <property type="component" value="Unassembled WGS sequence"/>
</dbReference>
<evidence type="ECO:0000259" key="5">
    <source>
        <dbReference type="Pfam" id="PF02570"/>
    </source>
</evidence>
<dbReference type="PANTHER" id="PTHR43588:SF1">
    <property type="entry name" value="COBALT-PRECORRIN-8 METHYLMUTASE"/>
    <property type="match status" value="1"/>
</dbReference>
<proteinExistence type="inferred from homology"/>
<feature type="domain" description="Cobalamin biosynthesis precorrin-8X methylmutase CobH/CbiC" evidence="5">
    <location>
        <begin position="14"/>
        <end position="207"/>
    </location>
</feature>
<dbReference type="InterPro" id="IPR036588">
    <property type="entry name" value="CobH/CbiC_sf"/>
</dbReference>
<comment type="similarity">
    <text evidence="2">Belongs to the CobH/CbiC family.</text>
</comment>
<keyword evidence="4 6" id="KW-0413">Isomerase</keyword>
<accession>A0A939J1S3</accession>